<dbReference type="Gene3D" id="3.40.570.10">
    <property type="entry name" value="Extracellular Endonuclease, subunit A"/>
    <property type="match status" value="1"/>
</dbReference>
<sequence>MMNSKIFKKFKYIIILLLCVLALFTHFATEATPGLQMSDIPPYQGRPFVVLNKNVPDFKESDYTTQSFEKYSKQDKLGRCGVAFANVGKETMPNKKRESIGSVKPSGWQISKYEFIDGKYLYNRCHLIGYQLTAENANPRNLITGTRYMNVKGMLPFEQRVAIYVKKTGNHVLYRVTPIYEKDNLVANGVQMEAYSVEDKGRGIIFNVFVYNVQPGVLINYKDGTNKKSG</sequence>
<evidence type="ECO:0000256" key="1">
    <source>
        <dbReference type="SAM" id="SignalP"/>
    </source>
</evidence>
<dbReference type="InterPro" id="IPR044929">
    <property type="entry name" value="DNA/RNA_non-sp_Endonuclease_sf"/>
</dbReference>
<dbReference type="EMBL" id="AENT01000026">
    <property type="protein sequence ID" value="EFR42371.1"/>
    <property type="molecule type" value="Genomic_DNA"/>
</dbReference>
<dbReference type="OrthoDB" id="9783680at2"/>
<feature type="chain" id="PRO_5039382158" description="Type VII secretion system protein EssD-like domain-containing protein" evidence="1">
    <location>
        <begin position="32"/>
        <end position="230"/>
    </location>
</feature>
<dbReference type="RefSeq" id="WP_007555046.1">
    <property type="nucleotide sequence ID" value="NZ_AENT01000026.1"/>
</dbReference>
<feature type="domain" description="Type VII secretion system protein EssD-like" evidence="2">
    <location>
        <begin position="69"/>
        <end position="195"/>
    </location>
</feature>
<dbReference type="InterPro" id="IPR044927">
    <property type="entry name" value="Endonuclea_NS_2"/>
</dbReference>
<reference evidence="3 4" key="1">
    <citation type="submission" date="2010-11" db="EMBL/GenBank/DDBJ databases">
        <authorList>
            <person name="Durkin A.S."/>
            <person name="Madupu R."/>
            <person name="Torralba M."/>
            <person name="Gillis M."/>
            <person name="Methe B."/>
            <person name="Sutton G."/>
            <person name="Nelson K.E."/>
        </authorList>
    </citation>
    <scope>NUCLEOTIDE SEQUENCE [LARGE SCALE GENOMIC DNA]</scope>
    <source>
        <strain evidence="3 4">UPII 345-E</strain>
    </source>
</reference>
<dbReference type="AlphaFoldDB" id="E4LA06"/>
<evidence type="ECO:0000259" key="2">
    <source>
        <dbReference type="Pfam" id="PF13930"/>
    </source>
</evidence>
<dbReference type="Proteomes" id="UP000004594">
    <property type="component" value="Unassembled WGS sequence"/>
</dbReference>
<protein>
    <recommendedName>
        <fullName evidence="2">Type VII secretion system protein EssD-like domain-containing protein</fullName>
    </recommendedName>
</protein>
<proteinExistence type="predicted"/>
<keyword evidence="1" id="KW-0732">Signal</keyword>
<dbReference type="eggNOG" id="COG2169">
    <property type="taxonomic scope" value="Bacteria"/>
</dbReference>
<organism evidence="3 4">
    <name type="scientific">Dialister micraerophilus UPII 345-E</name>
    <dbReference type="NCBI Taxonomy" id="910314"/>
    <lineage>
        <taxon>Bacteria</taxon>
        <taxon>Bacillati</taxon>
        <taxon>Bacillota</taxon>
        <taxon>Negativicutes</taxon>
        <taxon>Veillonellales</taxon>
        <taxon>Veillonellaceae</taxon>
        <taxon>Dialister</taxon>
    </lineage>
</organism>
<accession>E4LA06</accession>
<gene>
    <name evidence="3" type="ORF">HMPREF9220_0519</name>
</gene>
<feature type="signal peptide" evidence="1">
    <location>
        <begin position="1"/>
        <end position="31"/>
    </location>
</feature>
<evidence type="ECO:0000313" key="3">
    <source>
        <dbReference type="EMBL" id="EFR42371.1"/>
    </source>
</evidence>
<dbReference type="Pfam" id="PF13930">
    <property type="entry name" value="Endonuclea_NS_2"/>
    <property type="match status" value="1"/>
</dbReference>
<comment type="caution">
    <text evidence="3">The sequence shown here is derived from an EMBL/GenBank/DDBJ whole genome shotgun (WGS) entry which is preliminary data.</text>
</comment>
<evidence type="ECO:0000313" key="4">
    <source>
        <dbReference type="Proteomes" id="UP000004594"/>
    </source>
</evidence>
<name>E4LA06_9FIRM</name>